<evidence type="ECO:0000256" key="6">
    <source>
        <dbReference type="ARBA" id="ARBA00023136"/>
    </source>
</evidence>
<dbReference type="PANTHER" id="PTHR10283">
    <property type="entry name" value="SOLUTE CARRIER FAMILY 13 MEMBER"/>
    <property type="match status" value="1"/>
</dbReference>
<feature type="transmembrane region" description="Helical" evidence="7">
    <location>
        <begin position="279"/>
        <end position="300"/>
    </location>
</feature>
<dbReference type="HOGENOM" id="CLU_043251_0_0_9"/>
<dbReference type="PANTHER" id="PTHR10283:SF82">
    <property type="entry name" value="SOLUTE CARRIER FAMILY 13 MEMBER 2"/>
    <property type="match status" value="1"/>
</dbReference>
<evidence type="ECO:0000259" key="8">
    <source>
        <dbReference type="Pfam" id="PF03600"/>
    </source>
</evidence>
<dbReference type="eggNOG" id="COG0471">
    <property type="taxonomic scope" value="Bacteria"/>
</dbReference>
<proteinExistence type="inferred from homology"/>
<gene>
    <name evidence="9" type="ORF">HMPREF9698_00215</name>
</gene>
<evidence type="ECO:0000256" key="1">
    <source>
        <dbReference type="ARBA" id="ARBA00004141"/>
    </source>
</evidence>
<comment type="similarity">
    <text evidence="2">Belongs to the SLC13A/DASS transporter (TC 2.A.47) family. NADC subfamily.</text>
</comment>
<dbReference type="Proteomes" id="UP000009875">
    <property type="component" value="Unassembled WGS sequence"/>
</dbReference>
<dbReference type="GO" id="GO:0005886">
    <property type="term" value="C:plasma membrane"/>
    <property type="evidence" value="ECO:0007669"/>
    <property type="project" value="TreeGrafter"/>
</dbReference>
<accession>K9EBV9</accession>
<evidence type="ECO:0000256" key="2">
    <source>
        <dbReference type="ARBA" id="ARBA00006772"/>
    </source>
</evidence>
<feature type="transmembrane region" description="Helical" evidence="7">
    <location>
        <begin position="404"/>
        <end position="422"/>
    </location>
</feature>
<dbReference type="STRING" id="883081.HMPREF9698_00215"/>
<evidence type="ECO:0000313" key="9">
    <source>
        <dbReference type="EMBL" id="EKU94183.1"/>
    </source>
</evidence>
<evidence type="ECO:0000256" key="4">
    <source>
        <dbReference type="ARBA" id="ARBA00022692"/>
    </source>
</evidence>
<keyword evidence="6 7" id="KW-0472">Membrane</keyword>
<keyword evidence="4 7" id="KW-0812">Transmembrane</keyword>
<evidence type="ECO:0000256" key="5">
    <source>
        <dbReference type="ARBA" id="ARBA00022989"/>
    </source>
</evidence>
<dbReference type="Pfam" id="PF03600">
    <property type="entry name" value="CitMHS"/>
    <property type="match status" value="1"/>
</dbReference>
<evidence type="ECO:0000256" key="3">
    <source>
        <dbReference type="ARBA" id="ARBA00022448"/>
    </source>
</evidence>
<reference evidence="9 10" key="1">
    <citation type="submission" date="2012-09" db="EMBL/GenBank/DDBJ databases">
        <title>The Genome Sequence of Alloiococcus otitis ATCC 51267.</title>
        <authorList>
            <consortium name="The Broad Institute Genome Sequencing Platform"/>
            <person name="Earl A."/>
            <person name="Ward D."/>
            <person name="Feldgarden M."/>
            <person name="Gevers D."/>
            <person name="Huys G."/>
            <person name="Walker B."/>
            <person name="Young S.K."/>
            <person name="Zeng Q."/>
            <person name="Gargeya S."/>
            <person name="Fitzgerald M."/>
            <person name="Haas B."/>
            <person name="Abouelleil A."/>
            <person name="Alvarado L."/>
            <person name="Arachchi H.M."/>
            <person name="Berlin A.M."/>
            <person name="Chapman S.B."/>
            <person name="Goldberg J."/>
            <person name="Griggs A."/>
            <person name="Gujja S."/>
            <person name="Hansen M."/>
            <person name="Howarth C."/>
            <person name="Imamovic A."/>
            <person name="Larimer J."/>
            <person name="McCowen C."/>
            <person name="Montmayeur A."/>
            <person name="Murphy C."/>
            <person name="Neiman D."/>
            <person name="Pearson M."/>
            <person name="Priest M."/>
            <person name="Roberts A."/>
            <person name="Saif S."/>
            <person name="Shea T."/>
            <person name="Sisk P."/>
            <person name="Sykes S."/>
            <person name="Wortman J."/>
            <person name="Nusbaum C."/>
            <person name="Birren B."/>
        </authorList>
    </citation>
    <scope>NUCLEOTIDE SEQUENCE [LARGE SCALE GENOMIC DNA]</scope>
    <source>
        <strain evidence="9 10">ATCC 51267</strain>
    </source>
</reference>
<feature type="domain" description="Citrate transporter-like" evidence="8">
    <location>
        <begin position="62"/>
        <end position="440"/>
    </location>
</feature>
<dbReference type="GO" id="GO:0022857">
    <property type="term" value="F:transmembrane transporter activity"/>
    <property type="evidence" value="ECO:0007669"/>
    <property type="project" value="TreeGrafter"/>
</dbReference>
<dbReference type="EMBL" id="AGXA01000004">
    <property type="protein sequence ID" value="EKU94183.1"/>
    <property type="molecule type" value="Genomic_DNA"/>
</dbReference>
<feature type="transmembrane region" description="Helical" evidence="7">
    <location>
        <begin position="55"/>
        <end position="83"/>
    </location>
</feature>
<comment type="subcellular location">
    <subcellularLocation>
        <location evidence="1">Membrane</location>
        <topology evidence="1">Multi-pass membrane protein</topology>
    </subcellularLocation>
</comment>
<sequence>MEACRYDSKKQANQLTLGQVVSLFLAFMILFSSLVNSLTSANFLNLPTYTYASLAIFLASIILWLFVAIDWPSLVCLICLGFLPEISYNQVFELSFGNTTFVFLFFTFLVTHALQETHFLNRLTSLAINNKWAQANPWRFTTAFLAISLVIASFISPTILFMIAFPVYEQIVDQFGFNRGDKNASKLLIALFSTIAIGTAMTPINHISALTAMGLYNSAFNVELTNGMYMSFAVPAGLVIFICLYLSLRWVWKLKLSGVYLTSVRLLTNIPKADRKEKWTVSIFALVVILWILPEVLKLFDLQAGLFLSQAGIAFPPLLGSFLLAFIRIEGQSLIHLDQAIRKGVFWPSMLLVAASLALGSIMAMPELGVVSLIEHALAPIIGQLSPLVMVFVFVTWAGLQTNFSSNLVTVSLVTTIILTNARTGEGLPVNTGVIASLIGFMASLAFMTPLSMPYVAIAIGSGWTNAKDCFVYGLWLLLISILSASFVAYPIGSTLLSNLP</sequence>
<feature type="transmembrane region" description="Helical" evidence="7">
    <location>
        <begin position="228"/>
        <end position="248"/>
    </location>
</feature>
<comment type="caution">
    <text evidence="9">The sequence shown here is derived from an EMBL/GenBank/DDBJ whole genome shotgun (WGS) entry which is preliminary data.</text>
</comment>
<keyword evidence="3" id="KW-0813">Transport</keyword>
<keyword evidence="5 7" id="KW-1133">Transmembrane helix</keyword>
<feature type="transmembrane region" description="Helical" evidence="7">
    <location>
        <begin position="95"/>
        <end position="114"/>
    </location>
</feature>
<feature type="transmembrane region" description="Helical" evidence="7">
    <location>
        <begin position="306"/>
        <end position="325"/>
    </location>
</feature>
<protein>
    <recommendedName>
        <fullName evidence="8">Citrate transporter-like domain-containing protein</fullName>
    </recommendedName>
</protein>
<feature type="transmembrane region" description="Helical" evidence="7">
    <location>
        <begin position="143"/>
        <end position="167"/>
    </location>
</feature>
<feature type="transmembrane region" description="Helical" evidence="7">
    <location>
        <begin position="187"/>
        <end position="208"/>
    </location>
</feature>
<feature type="transmembrane region" description="Helical" evidence="7">
    <location>
        <begin position="15"/>
        <end position="35"/>
    </location>
</feature>
<feature type="transmembrane region" description="Helical" evidence="7">
    <location>
        <begin position="470"/>
        <end position="492"/>
    </location>
</feature>
<evidence type="ECO:0000256" key="7">
    <source>
        <dbReference type="SAM" id="Phobius"/>
    </source>
</evidence>
<feature type="transmembrane region" description="Helical" evidence="7">
    <location>
        <begin position="377"/>
        <end position="397"/>
    </location>
</feature>
<keyword evidence="10" id="KW-1185">Reference proteome</keyword>
<feature type="transmembrane region" description="Helical" evidence="7">
    <location>
        <begin position="345"/>
        <end position="365"/>
    </location>
</feature>
<organism evidence="9 10">
    <name type="scientific">Alloiococcus otitis ATCC 51267</name>
    <dbReference type="NCBI Taxonomy" id="883081"/>
    <lineage>
        <taxon>Bacteria</taxon>
        <taxon>Bacillati</taxon>
        <taxon>Bacillota</taxon>
        <taxon>Bacilli</taxon>
        <taxon>Lactobacillales</taxon>
        <taxon>Carnobacteriaceae</taxon>
        <taxon>Alloiococcus</taxon>
    </lineage>
</organism>
<feature type="transmembrane region" description="Helical" evidence="7">
    <location>
        <begin position="434"/>
        <end position="458"/>
    </location>
</feature>
<dbReference type="PATRIC" id="fig|883081.3.peg.216"/>
<name>K9EBV9_9LACT</name>
<evidence type="ECO:0000313" key="10">
    <source>
        <dbReference type="Proteomes" id="UP000009875"/>
    </source>
</evidence>
<dbReference type="InterPro" id="IPR004680">
    <property type="entry name" value="Cit_transptr-like_dom"/>
</dbReference>
<dbReference type="AlphaFoldDB" id="K9EBV9"/>